<dbReference type="GeneID" id="86878211"/>
<sequence length="273" mass="29935">MAIKWDELKDTSDTDPPITTLYGGAKLGKTTLASEWPAPYYCRTGEGERQSAGAPMKSFGVSETYEDVVDQITYILEAEHDRRTFVLDALDGMEVFVNAEACARNGWADIEEPGFGRGYAAAHSVWLEFIKLLLKLKKAGYYVVLISHVKAKTVPGVTTDSYPRYMLNLRDDAGSAICDASDLIGFLHQRVSIAKEDLGFKKTAKRGQGGGEVNIAVQERPGFIAGNRYQIAKPILEYKQGQGFAALNAYFPPQPDVVTAQIADEPDEQEVAA</sequence>
<dbReference type="Pfam" id="PF13479">
    <property type="entry name" value="AAA_24"/>
    <property type="match status" value="1"/>
</dbReference>
<dbReference type="EMBL" id="NXEJ01000001">
    <property type="protein sequence ID" value="POO54354.1"/>
    <property type="molecule type" value="Genomic_DNA"/>
</dbReference>
<organism evidence="1 2">
    <name type="scientific">Agrobacterium rosae</name>
    <dbReference type="NCBI Taxonomy" id="1972867"/>
    <lineage>
        <taxon>Bacteria</taxon>
        <taxon>Pseudomonadati</taxon>
        <taxon>Pseudomonadota</taxon>
        <taxon>Alphaproteobacteria</taxon>
        <taxon>Hyphomicrobiales</taxon>
        <taxon>Rhizobiaceae</taxon>
        <taxon>Rhizobium/Agrobacterium group</taxon>
        <taxon>Agrobacterium</taxon>
    </lineage>
</organism>
<reference evidence="1 2" key="1">
    <citation type="journal article" date="2018" name="Syst. Appl. Microbiol.">
        <title>Agrobacterium rosae sp. nov., isolated from galls on different agricultural crops.</title>
        <authorList>
            <person name="Kuzmanovic N."/>
            <person name="Pulawska J."/>
            <person name="Smalla K."/>
            <person name="Nesme X."/>
        </authorList>
    </citation>
    <scope>NUCLEOTIDE SEQUENCE [LARGE SCALE GENOMIC DNA]</scope>
    <source>
        <strain evidence="1 2">NCPPB 1650</strain>
    </source>
</reference>
<accession>A0AAE5S1S5</accession>
<dbReference type="RefSeq" id="WP_103656823.1">
    <property type="nucleotide sequence ID" value="NZ_NXEJ01000001.1"/>
</dbReference>
<evidence type="ECO:0000313" key="1">
    <source>
        <dbReference type="EMBL" id="POO54354.1"/>
    </source>
</evidence>
<name>A0AAE5S1S5_9HYPH</name>
<evidence type="ECO:0000313" key="2">
    <source>
        <dbReference type="Proteomes" id="UP000237447"/>
    </source>
</evidence>
<proteinExistence type="predicted"/>
<protein>
    <submittedName>
        <fullName evidence="1">Oxidoreductase</fullName>
    </submittedName>
</protein>
<comment type="caution">
    <text evidence="1">The sequence shown here is derived from an EMBL/GenBank/DDBJ whole genome shotgun (WGS) entry which is preliminary data.</text>
</comment>
<dbReference type="Proteomes" id="UP000237447">
    <property type="component" value="Unassembled WGS sequence"/>
</dbReference>
<dbReference type="AlphaFoldDB" id="A0AAE5S1S5"/>
<gene>
    <name evidence="1" type="ORF">CPJ18_02330</name>
</gene>